<dbReference type="KEGG" id="tsu:Tresu_0189"/>
<dbReference type="GO" id="GO:0005829">
    <property type="term" value="C:cytosol"/>
    <property type="evidence" value="ECO:0007669"/>
    <property type="project" value="TreeGrafter"/>
</dbReference>
<keyword evidence="2 7" id="KW-0808">Transferase</keyword>
<comment type="pathway">
    <text evidence="7">Metabolic intermediate biosynthesis; chorismate biosynthesis; chorismate from D-erythrose 4-phosphate and phosphoenolpyruvate: step 5/7.</text>
</comment>
<keyword evidence="3 7" id="KW-0547">Nucleotide-binding</keyword>
<comment type="function">
    <text evidence="7">Catalyzes the specific phosphorylation of the 3-hydroxyl group of shikimic acid using ATP as a cosubstrate.</text>
</comment>
<evidence type="ECO:0000256" key="3">
    <source>
        <dbReference type="ARBA" id="ARBA00022741"/>
    </source>
</evidence>
<feature type="binding site" evidence="7">
    <location>
        <position position="16"/>
    </location>
    <ligand>
        <name>Mg(2+)</name>
        <dbReference type="ChEBI" id="CHEBI:18420"/>
    </ligand>
</feature>
<dbReference type="AlphaFoldDB" id="F2NWV4"/>
<comment type="subunit">
    <text evidence="7">Monomer.</text>
</comment>
<dbReference type="EMBL" id="CP002631">
    <property type="protein sequence ID" value="AEB13153.1"/>
    <property type="molecule type" value="Genomic_DNA"/>
</dbReference>
<dbReference type="GO" id="GO:0000287">
    <property type="term" value="F:magnesium ion binding"/>
    <property type="evidence" value="ECO:0007669"/>
    <property type="project" value="UniProtKB-UniRule"/>
</dbReference>
<name>F2NWV4_TRES6</name>
<dbReference type="GO" id="GO:0005524">
    <property type="term" value="F:ATP binding"/>
    <property type="evidence" value="ECO:0007669"/>
    <property type="project" value="UniProtKB-UniRule"/>
</dbReference>
<dbReference type="SUPFAM" id="SSF52540">
    <property type="entry name" value="P-loop containing nucleoside triphosphate hydrolases"/>
    <property type="match status" value="1"/>
</dbReference>
<dbReference type="InterPro" id="IPR000623">
    <property type="entry name" value="Shikimate_kinase/TSH1"/>
</dbReference>
<dbReference type="GO" id="GO:0008652">
    <property type="term" value="P:amino acid biosynthetic process"/>
    <property type="evidence" value="ECO:0007669"/>
    <property type="project" value="UniProtKB-KW"/>
</dbReference>
<feature type="binding site" evidence="7">
    <location>
        <position position="134"/>
    </location>
    <ligand>
        <name>substrate</name>
    </ligand>
</feature>
<keyword evidence="7" id="KW-0479">Metal-binding</keyword>
<protein>
    <recommendedName>
        <fullName evidence="7">Shikimate kinase</fullName>
        <shortName evidence="7">SK</shortName>
        <ecNumber evidence="7">2.7.1.71</ecNumber>
    </recommendedName>
</protein>
<comment type="caution">
    <text evidence="7">Lacks conserved residue(s) required for the propagation of feature annotation.</text>
</comment>
<dbReference type="STRING" id="869209.Tresu_0189"/>
<evidence type="ECO:0000313" key="8">
    <source>
        <dbReference type="EMBL" id="AEB13153.1"/>
    </source>
</evidence>
<dbReference type="HOGENOM" id="CLU_057607_4_1_12"/>
<keyword evidence="5 7" id="KW-0067">ATP-binding</keyword>
<feature type="binding site" evidence="7">
    <location>
        <begin position="12"/>
        <end position="17"/>
    </location>
    <ligand>
        <name>ATP</name>
        <dbReference type="ChEBI" id="CHEBI:30616"/>
    </ligand>
</feature>
<evidence type="ECO:0000256" key="4">
    <source>
        <dbReference type="ARBA" id="ARBA00022777"/>
    </source>
</evidence>
<dbReference type="RefSeq" id="WP_013700464.1">
    <property type="nucleotide sequence ID" value="NC_015385.1"/>
</dbReference>
<dbReference type="GO" id="GO:0009073">
    <property type="term" value="P:aromatic amino acid family biosynthetic process"/>
    <property type="evidence" value="ECO:0007669"/>
    <property type="project" value="UniProtKB-KW"/>
</dbReference>
<sequence length="165" mass="18363">MKNNVILIGMPGAGKSTVGVVLAKLLNYKFVDSDIVIQQKMKKKLNELILEQGAEYFKKIENKINSGLNIKKCVVATGGSVVFGKDAMEHFKKIGTVVYLKASLDSLEKRLGDLDKRGVVHKPGETLLDIFNERSPLYEKYADIIIDENDSEISKIAMKIETAIF</sequence>
<dbReference type="GeneID" id="302997428"/>
<comment type="similarity">
    <text evidence="7">Belongs to the shikimate kinase family.</text>
</comment>
<keyword evidence="6 7" id="KW-0057">Aromatic amino acid biosynthesis</keyword>
<accession>F2NWV4</accession>
<evidence type="ECO:0000256" key="5">
    <source>
        <dbReference type="ARBA" id="ARBA00022840"/>
    </source>
</evidence>
<dbReference type="OrthoDB" id="9800332at2"/>
<proteinExistence type="inferred from homology"/>
<dbReference type="UniPathway" id="UPA00053">
    <property type="reaction ID" value="UER00088"/>
</dbReference>
<dbReference type="eggNOG" id="COG0703">
    <property type="taxonomic scope" value="Bacteria"/>
</dbReference>
<dbReference type="InterPro" id="IPR031322">
    <property type="entry name" value="Shikimate/glucono_kinase"/>
</dbReference>
<dbReference type="InterPro" id="IPR027417">
    <property type="entry name" value="P-loop_NTPase"/>
</dbReference>
<comment type="subcellular location">
    <subcellularLocation>
        <location evidence="7">Cytoplasm</location>
    </subcellularLocation>
</comment>
<organism evidence="8 9">
    <name type="scientific">Treponema succinifaciens (strain ATCC 33096 / DSM 2489 / 6091)</name>
    <dbReference type="NCBI Taxonomy" id="869209"/>
    <lineage>
        <taxon>Bacteria</taxon>
        <taxon>Pseudomonadati</taxon>
        <taxon>Spirochaetota</taxon>
        <taxon>Spirochaetia</taxon>
        <taxon>Spirochaetales</taxon>
        <taxon>Treponemataceae</taxon>
        <taxon>Treponema</taxon>
    </lineage>
</organism>
<gene>
    <name evidence="7" type="primary">aroK</name>
    <name evidence="8" type="ordered locus">Tresu_0189</name>
</gene>
<dbReference type="CDD" id="cd00464">
    <property type="entry name" value="SK"/>
    <property type="match status" value="1"/>
</dbReference>
<keyword evidence="7" id="KW-0963">Cytoplasm</keyword>
<feature type="binding site" evidence="7">
    <location>
        <position position="79"/>
    </location>
    <ligand>
        <name>substrate</name>
    </ligand>
</feature>
<evidence type="ECO:0000256" key="6">
    <source>
        <dbReference type="ARBA" id="ARBA00023141"/>
    </source>
</evidence>
<keyword evidence="9" id="KW-1185">Reference proteome</keyword>
<dbReference type="Gene3D" id="3.40.50.300">
    <property type="entry name" value="P-loop containing nucleotide triphosphate hydrolases"/>
    <property type="match status" value="1"/>
</dbReference>
<evidence type="ECO:0000256" key="7">
    <source>
        <dbReference type="HAMAP-Rule" id="MF_00109"/>
    </source>
</evidence>
<reference evidence="8 9" key="1">
    <citation type="journal article" date="2011" name="Stand. Genomic Sci.">
        <title>Complete genome sequence of Treponema succinifaciens type strain (6091).</title>
        <authorList>
            <person name="Han C."/>
            <person name="Gronow S."/>
            <person name="Teshima H."/>
            <person name="Lapidus A."/>
            <person name="Nolan M."/>
            <person name="Lucas S."/>
            <person name="Hammon N."/>
            <person name="Deshpande S."/>
            <person name="Cheng J.F."/>
            <person name="Zeytun A."/>
            <person name="Tapia R."/>
            <person name="Goodwin L."/>
            <person name="Pitluck S."/>
            <person name="Liolios K."/>
            <person name="Pagani I."/>
            <person name="Ivanova N."/>
            <person name="Mavromatis K."/>
            <person name="Mikhailova N."/>
            <person name="Huntemann M."/>
            <person name="Pati A."/>
            <person name="Chen A."/>
            <person name="Palaniappan K."/>
            <person name="Land M."/>
            <person name="Hauser L."/>
            <person name="Brambilla E.M."/>
            <person name="Rohde M."/>
            <person name="Goker M."/>
            <person name="Woyke T."/>
            <person name="Bristow J."/>
            <person name="Eisen J.A."/>
            <person name="Markowitz V."/>
            <person name="Hugenholtz P."/>
            <person name="Kyrpides N.C."/>
            <person name="Klenk H.P."/>
            <person name="Detter J.C."/>
        </authorList>
    </citation>
    <scope>NUCLEOTIDE SEQUENCE [LARGE SCALE GENOMIC DNA]</scope>
    <source>
        <strain evidence="9">ATCC 33096 / DSM 2489 / 6091</strain>
    </source>
</reference>
<evidence type="ECO:0000256" key="2">
    <source>
        <dbReference type="ARBA" id="ARBA00022679"/>
    </source>
</evidence>
<dbReference type="PRINTS" id="PR01100">
    <property type="entry name" value="SHIKIMTKNASE"/>
</dbReference>
<evidence type="ECO:0000256" key="1">
    <source>
        <dbReference type="ARBA" id="ARBA00022605"/>
    </source>
</evidence>
<feature type="binding site" evidence="7">
    <location>
        <position position="117"/>
    </location>
    <ligand>
        <name>ATP</name>
        <dbReference type="ChEBI" id="CHEBI:30616"/>
    </ligand>
</feature>
<dbReference type="HAMAP" id="MF_00109">
    <property type="entry name" value="Shikimate_kinase"/>
    <property type="match status" value="1"/>
</dbReference>
<dbReference type="GO" id="GO:0004765">
    <property type="term" value="F:shikimate kinase activity"/>
    <property type="evidence" value="ECO:0007669"/>
    <property type="project" value="UniProtKB-UniRule"/>
</dbReference>
<evidence type="ECO:0000313" key="9">
    <source>
        <dbReference type="Proteomes" id="UP000006852"/>
    </source>
</evidence>
<keyword evidence="7" id="KW-0460">Magnesium</keyword>
<comment type="cofactor">
    <cofactor evidence="7">
        <name>Mg(2+)</name>
        <dbReference type="ChEBI" id="CHEBI:18420"/>
    </cofactor>
    <text evidence="7">Binds 1 Mg(2+) ion per subunit.</text>
</comment>
<dbReference type="PANTHER" id="PTHR21087:SF16">
    <property type="entry name" value="SHIKIMATE KINASE 1, CHLOROPLASTIC"/>
    <property type="match status" value="1"/>
</dbReference>
<reference evidence="9" key="2">
    <citation type="submission" date="2011-04" db="EMBL/GenBank/DDBJ databases">
        <title>The complete genome of chromosome of Treponema succinifaciens DSM 2489.</title>
        <authorList>
            <person name="Lucas S."/>
            <person name="Copeland A."/>
            <person name="Lapidus A."/>
            <person name="Bruce D."/>
            <person name="Goodwin L."/>
            <person name="Pitluck S."/>
            <person name="Peters L."/>
            <person name="Kyrpides N."/>
            <person name="Mavromatis K."/>
            <person name="Ivanova N."/>
            <person name="Ovchinnikova G."/>
            <person name="Teshima H."/>
            <person name="Detter J.C."/>
            <person name="Tapia R."/>
            <person name="Han C."/>
            <person name="Land M."/>
            <person name="Hauser L."/>
            <person name="Markowitz V."/>
            <person name="Cheng J.-F."/>
            <person name="Hugenholtz P."/>
            <person name="Woyke T."/>
            <person name="Wu D."/>
            <person name="Gronow S."/>
            <person name="Wellnitz S."/>
            <person name="Brambilla E."/>
            <person name="Klenk H.-P."/>
            <person name="Eisen J.A."/>
        </authorList>
    </citation>
    <scope>NUCLEOTIDE SEQUENCE [LARGE SCALE GENOMIC DNA]</scope>
    <source>
        <strain evidence="9">ATCC 33096 / DSM 2489 / 6091</strain>
    </source>
</reference>
<dbReference type="PANTHER" id="PTHR21087">
    <property type="entry name" value="SHIKIMATE KINASE"/>
    <property type="match status" value="1"/>
</dbReference>
<dbReference type="GO" id="GO:0009423">
    <property type="term" value="P:chorismate biosynthetic process"/>
    <property type="evidence" value="ECO:0007669"/>
    <property type="project" value="UniProtKB-UniRule"/>
</dbReference>
<feature type="binding site" evidence="7">
    <location>
        <position position="34"/>
    </location>
    <ligand>
        <name>substrate</name>
    </ligand>
</feature>
<keyword evidence="4 7" id="KW-0418">Kinase</keyword>
<keyword evidence="1 7" id="KW-0028">Amino-acid biosynthesis</keyword>
<dbReference type="EC" id="2.7.1.71" evidence="7"/>
<dbReference type="Pfam" id="PF01202">
    <property type="entry name" value="SKI"/>
    <property type="match status" value="1"/>
</dbReference>
<comment type="catalytic activity">
    <reaction evidence="7">
        <text>shikimate + ATP = 3-phosphoshikimate + ADP + H(+)</text>
        <dbReference type="Rhea" id="RHEA:13121"/>
        <dbReference type="ChEBI" id="CHEBI:15378"/>
        <dbReference type="ChEBI" id="CHEBI:30616"/>
        <dbReference type="ChEBI" id="CHEBI:36208"/>
        <dbReference type="ChEBI" id="CHEBI:145989"/>
        <dbReference type="ChEBI" id="CHEBI:456216"/>
        <dbReference type="EC" id="2.7.1.71"/>
    </reaction>
</comment>
<dbReference type="Proteomes" id="UP000006852">
    <property type="component" value="Chromosome"/>
</dbReference>